<organism evidence="7 8">
    <name type="scientific">Murimonas intestini</name>
    <dbReference type="NCBI Taxonomy" id="1337051"/>
    <lineage>
        <taxon>Bacteria</taxon>
        <taxon>Bacillati</taxon>
        <taxon>Bacillota</taxon>
        <taxon>Clostridia</taxon>
        <taxon>Lachnospirales</taxon>
        <taxon>Lachnospiraceae</taxon>
        <taxon>Murimonas</taxon>
    </lineage>
</organism>
<evidence type="ECO:0000256" key="4">
    <source>
        <dbReference type="ARBA" id="ARBA00022989"/>
    </source>
</evidence>
<comment type="caution">
    <text evidence="7">The sequence shown here is derived from an EMBL/GenBank/DDBJ whole genome shotgun (WGS) entry which is preliminary data.</text>
</comment>
<comment type="subcellular location">
    <subcellularLocation>
        <location evidence="1">Cell membrane</location>
        <topology evidence="1">Multi-pass membrane protein</topology>
    </subcellularLocation>
</comment>
<keyword evidence="3 6" id="KW-0812">Transmembrane</keyword>
<evidence type="ECO:0000256" key="6">
    <source>
        <dbReference type="SAM" id="Phobius"/>
    </source>
</evidence>
<reference evidence="7 8" key="1">
    <citation type="submission" date="2018-05" db="EMBL/GenBank/DDBJ databases">
        <authorList>
            <person name="Goeker M."/>
            <person name="Huntemann M."/>
            <person name="Clum A."/>
            <person name="Pillay M."/>
            <person name="Palaniappan K."/>
            <person name="Varghese N."/>
            <person name="Mikhailova N."/>
            <person name="Stamatis D."/>
            <person name="Reddy T."/>
            <person name="Daum C."/>
            <person name="Shapiro N."/>
            <person name="Ivanova N."/>
            <person name="Kyrpides N."/>
            <person name="Woyke T."/>
        </authorList>
    </citation>
    <scope>NUCLEOTIDE SEQUENCE [LARGE SCALE GENOMIC DNA]</scope>
    <source>
        <strain evidence="7 8">DSM 26524</strain>
    </source>
</reference>
<keyword evidence="2" id="KW-1003">Cell membrane</keyword>
<dbReference type="Pfam" id="PF01943">
    <property type="entry name" value="Polysacc_synt"/>
    <property type="match status" value="1"/>
</dbReference>
<keyword evidence="5 6" id="KW-0472">Membrane</keyword>
<feature type="transmembrane region" description="Helical" evidence="6">
    <location>
        <begin position="216"/>
        <end position="237"/>
    </location>
</feature>
<dbReference type="InterPro" id="IPR050833">
    <property type="entry name" value="Poly_Biosynth_Transport"/>
</dbReference>
<evidence type="ECO:0000256" key="2">
    <source>
        <dbReference type="ARBA" id="ARBA00022475"/>
    </source>
</evidence>
<feature type="transmembrane region" description="Helical" evidence="6">
    <location>
        <begin position="90"/>
        <end position="109"/>
    </location>
</feature>
<evidence type="ECO:0000313" key="7">
    <source>
        <dbReference type="EMBL" id="PWJ76165.1"/>
    </source>
</evidence>
<dbReference type="PANTHER" id="PTHR30250:SF11">
    <property type="entry name" value="O-ANTIGEN TRANSPORTER-RELATED"/>
    <property type="match status" value="1"/>
</dbReference>
<gene>
    <name evidence="7" type="ORF">C7383_105201</name>
</gene>
<evidence type="ECO:0000313" key="8">
    <source>
        <dbReference type="Proteomes" id="UP000245412"/>
    </source>
</evidence>
<dbReference type="AlphaFoldDB" id="A0AB73T546"/>
<name>A0AB73T546_9FIRM</name>
<feature type="transmembrane region" description="Helical" evidence="6">
    <location>
        <begin position="146"/>
        <end position="169"/>
    </location>
</feature>
<feature type="transmembrane region" description="Helical" evidence="6">
    <location>
        <begin position="43"/>
        <end position="70"/>
    </location>
</feature>
<evidence type="ECO:0000256" key="5">
    <source>
        <dbReference type="ARBA" id="ARBA00023136"/>
    </source>
</evidence>
<protein>
    <submittedName>
        <fullName evidence="7">O-antigen/teichoic acid export membrane protein</fullName>
    </submittedName>
</protein>
<feature type="transmembrane region" description="Helical" evidence="6">
    <location>
        <begin position="387"/>
        <end position="406"/>
    </location>
</feature>
<feature type="transmembrane region" description="Helical" evidence="6">
    <location>
        <begin position="329"/>
        <end position="354"/>
    </location>
</feature>
<accession>A0AB73T546</accession>
<evidence type="ECO:0000256" key="3">
    <source>
        <dbReference type="ARBA" id="ARBA00022692"/>
    </source>
</evidence>
<proteinExistence type="predicted"/>
<keyword evidence="4 6" id="KW-1133">Transmembrane helix</keyword>
<feature type="transmembrane region" description="Helical" evidence="6">
    <location>
        <begin position="418"/>
        <end position="434"/>
    </location>
</feature>
<feature type="transmembrane region" description="Helical" evidence="6">
    <location>
        <begin position="440"/>
        <end position="459"/>
    </location>
</feature>
<feature type="transmembrane region" description="Helical" evidence="6">
    <location>
        <begin position="257"/>
        <end position="278"/>
    </location>
</feature>
<feature type="transmembrane region" description="Helical" evidence="6">
    <location>
        <begin position="175"/>
        <end position="195"/>
    </location>
</feature>
<dbReference type="RefSeq" id="WP_109626372.1">
    <property type="nucleotide sequence ID" value="NZ_JANKBI010000003.1"/>
</dbReference>
<feature type="transmembrane region" description="Helical" evidence="6">
    <location>
        <begin position="12"/>
        <end position="31"/>
    </location>
</feature>
<dbReference type="InterPro" id="IPR002797">
    <property type="entry name" value="Polysacc_synth"/>
</dbReference>
<feature type="transmembrane region" description="Helical" evidence="6">
    <location>
        <begin position="361"/>
        <end position="381"/>
    </location>
</feature>
<feature type="transmembrane region" description="Helical" evidence="6">
    <location>
        <begin position="299"/>
        <end position="323"/>
    </location>
</feature>
<dbReference type="GO" id="GO:0005886">
    <property type="term" value="C:plasma membrane"/>
    <property type="evidence" value="ECO:0007669"/>
    <property type="project" value="UniProtKB-SubCell"/>
</dbReference>
<sequence>MNDNKFLKHFTIIGTGTALNLLLGLFTTPLITRLVDPIEYGQFSIFTMYSSIAVMVLCMGLDQAVVRFYYERESLGYKRALLFRCINPPIIVSFLVTIIIAICAYNHFINFEFSVPIMIMLCFYSLTELVYRFSLLVVRLEYRSKLYSVLSIIKKLTYVCITLFLLMVIGGDDLLILTSSTFIASFVCMIVSIIAQAQMWNIFQNRDTECTIDYKILLKYAYPYVITMGITTLFQAIDKIALNLYCTYTEVGIYSSTMTLVHIFAIIQTTFNTLWSPMAVKHYTKYPKDKKFYQKGNQIITVVMFFIGISLILVKDVFAILLGEKYREAAYILPFLIFNPIMYTISETTVTGLVFKKKSRVHIIVAVGACITNIIGNNLLVPKLGSQGAAISTGIAYIIFFSLRTFLSNKYFYIDFNLKKFYLLTAVVSLYALYNTFVKFNIGSVIGYIICVSLLLVLYRDIIYWGTGYLRENYKIFFGK</sequence>
<dbReference type="Proteomes" id="UP000245412">
    <property type="component" value="Unassembled WGS sequence"/>
</dbReference>
<dbReference type="PANTHER" id="PTHR30250">
    <property type="entry name" value="PST FAMILY PREDICTED COLANIC ACID TRANSPORTER"/>
    <property type="match status" value="1"/>
</dbReference>
<dbReference type="EMBL" id="QGGY01000005">
    <property type="protein sequence ID" value="PWJ76165.1"/>
    <property type="molecule type" value="Genomic_DNA"/>
</dbReference>
<evidence type="ECO:0000256" key="1">
    <source>
        <dbReference type="ARBA" id="ARBA00004651"/>
    </source>
</evidence>
<keyword evidence="8" id="KW-1185">Reference proteome</keyword>
<feature type="transmembrane region" description="Helical" evidence="6">
    <location>
        <begin position="115"/>
        <end position="134"/>
    </location>
</feature>